<proteinExistence type="predicted"/>
<protein>
    <submittedName>
        <fullName evidence="1">Uncharacterized protein</fullName>
    </submittedName>
</protein>
<organism evidence="1 2">
    <name type="scientific">Liparis tanakae</name>
    <name type="common">Tanaka's snailfish</name>
    <dbReference type="NCBI Taxonomy" id="230148"/>
    <lineage>
        <taxon>Eukaryota</taxon>
        <taxon>Metazoa</taxon>
        <taxon>Chordata</taxon>
        <taxon>Craniata</taxon>
        <taxon>Vertebrata</taxon>
        <taxon>Euteleostomi</taxon>
        <taxon>Actinopterygii</taxon>
        <taxon>Neopterygii</taxon>
        <taxon>Teleostei</taxon>
        <taxon>Neoteleostei</taxon>
        <taxon>Acanthomorphata</taxon>
        <taxon>Eupercaria</taxon>
        <taxon>Perciformes</taxon>
        <taxon>Cottioidei</taxon>
        <taxon>Cottales</taxon>
        <taxon>Liparidae</taxon>
        <taxon>Liparis</taxon>
    </lineage>
</organism>
<evidence type="ECO:0000313" key="1">
    <source>
        <dbReference type="EMBL" id="TNN81028.1"/>
    </source>
</evidence>
<sequence>MHAQSRIHNHLLRAAHRDGVTFPAHCAWRGISEVISCLLHNDNQIRKISPRCTWICLWTSAIWNSVSPSSSTSRLLTELFGALAVAGQLSKFHQSIEVPFGSHSYSWRREYMLGKTEKYLLSVSEASGSVFDLPRSLQSACQRSSSVFRVPSV</sequence>
<comment type="caution">
    <text evidence="1">The sequence shown here is derived from an EMBL/GenBank/DDBJ whole genome shotgun (WGS) entry which is preliminary data.</text>
</comment>
<evidence type="ECO:0000313" key="2">
    <source>
        <dbReference type="Proteomes" id="UP000314294"/>
    </source>
</evidence>
<name>A0A4Z2ITW0_9TELE</name>
<dbReference type="AlphaFoldDB" id="A0A4Z2ITW0"/>
<accession>A0A4Z2ITW0</accession>
<dbReference type="EMBL" id="SRLO01000049">
    <property type="protein sequence ID" value="TNN81028.1"/>
    <property type="molecule type" value="Genomic_DNA"/>
</dbReference>
<dbReference type="Proteomes" id="UP000314294">
    <property type="component" value="Unassembled WGS sequence"/>
</dbReference>
<reference evidence="1 2" key="1">
    <citation type="submission" date="2019-03" db="EMBL/GenBank/DDBJ databases">
        <title>First draft genome of Liparis tanakae, snailfish: a comprehensive survey of snailfish specific genes.</title>
        <authorList>
            <person name="Kim W."/>
            <person name="Song I."/>
            <person name="Jeong J.-H."/>
            <person name="Kim D."/>
            <person name="Kim S."/>
            <person name="Ryu S."/>
            <person name="Song J.Y."/>
            <person name="Lee S.K."/>
        </authorList>
    </citation>
    <scope>NUCLEOTIDE SEQUENCE [LARGE SCALE GENOMIC DNA]</scope>
    <source>
        <tissue evidence="1">Muscle</tissue>
    </source>
</reference>
<keyword evidence="2" id="KW-1185">Reference proteome</keyword>
<gene>
    <name evidence="1" type="ORF">EYF80_008684</name>
</gene>